<keyword evidence="3" id="KW-1185">Reference proteome</keyword>
<dbReference type="Proteomes" id="UP000011682">
    <property type="component" value="Unassembled WGS sequence"/>
</dbReference>
<accession>S9QEG3</accession>
<dbReference type="eggNOG" id="COG1633">
    <property type="taxonomic scope" value="Bacteria"/>
</dbReference>
<protein>
    <submittedName>
        <fullName evidence="2">Lipoprotein</fullName>
    </submittedName>
</protein>
<evidence type="ECO:0000256" key="1">
    <source>
        <dbReference type="SAM" id="MobiDB-lite"/>
    </source>
</evidence>
<dbReference type="PROSITE" id="PS51257">
    <property type="entry name" value="PROKAR_LIPOPROTEIN"/>
    <property type="match status" value="1"/>
</dbReference>
<sequence>MHSTRLRLLFARTLRASLLSPLMLSGCGIIEPGGPCGEPEPYREQCPGVELTGYTLPACNKNWLAMSGLSPALPPDVVQLRLFQPRRLPDEVAHPVVSASGTACATASEPSTCQSALDQLKATQGFHGRCEETCSAFYLATTRGDEVAAHASLQELKNFLGTIDTPRRPCCSPSPRDSTWSVGGWSPAR</sequence>
<organism evidence="2 3">
    <name type="scientific">Cystobacter fuscus (strain ATCC 25194 / DSM 2262 / NBRC 100088 / M29)</name>
    <dbReference type="NCBI Taxonomy" id="1242864"/>
    <lineage>
        <taxon>Bacteria</taxon>
        <taxon>Pseudomonadati</taxon>
        <taxon>Myxococcota</taxon>
        <taxon>Myxococcia</taxon>
        <taxon>Myxococcales</taxon>
        <taxon>Cystobacterineae</taxon>
        <taxon>Archangiaceae</taxon>
        <taxon>Cystobacter</taxon>
    </lineage>
</organism>
<reference evidence="2" key="1">
    <citation type="submission" date="2013-05" db="EMBL/GenBank/DDBJ databases">
        <title>Genome assembly of Cystobacter fuscus DSM 2262.</title>
        <authorList>
            <person name="Sharma G."/>
            <person name="Khatri I."/>
            <person name="Kaur C."/>
            <person name="Mayilraj S."/>
            <person name="Subramanian S."/>
        </authorList>
    </citation>
    <scope>NUCLEOTIDE SEQUENCE [LARGE SCALE GENOMIC DNA]</scope>
    <source>
        <strain evidence="2">DSM 2262</strain>
    </source>
</reference>
<dbReference type="AlphaFoldDB" id="S9QEG3"/>
<feature type="compositionally biased region" description="Low complexity" evidence="1">
    <location>
        <begin position="170"/>
        <end position="179"/>
    </location>
</feature>
<comment type="caution">
    <text evidence="2">The sequence shown here is derived from an EMBL/GenBank/DDBJ whole genome shotgun (WGS) entry which is preliminary data.</text>
</comment>
<feature type="region of interest" description="Disordered" evidence="1">
    <location>
        <begin position="170"/>
        <end position="189"/>
    </location>
</feature>
<gene>
    <name evidence="2" type="ORF">D187_002448</name>
</gene>
<dbReference type="EMBL" id="ANAH02000015">
    <property type="protein sequence ID" value="EPX59704.1"/>
    <property type="molecule type" value="Genomic_DNA"/>
</dbReference>
<evidence type="ECO:0000313" key="3">
    <source>
        <dbReference type="Proteomes" id="UP000011682"/>
    </source>
</evidence>
<proteinExistence type="predicted"/>
<dbReference type="RefSeq" id="WP_002625601.1">
    <property type="nucleotide sequence ID" value="NZ_ANAH02000015.1"/>
</dbReference>
<evidence type="ECO:0000313" key="2">
    <source>
        <dbReference type="EMBL" id="EPX59704.1"/>
    </source>
</evidence>
<name>S9QEG3_CYSF2</name>
<keyword evidence="2" id="KW-0449">Lipoprotein</keyword>